<dbReference type="SUPFAM" id="SSF53300">
    <property type="entry name" value="vWA-like"/>
    <property type="match status" value="1"/>
</dbReference>
<keyword evidence="4" id="KW-1185">Reference proteome</keyword>
<dbReference type="InterPro" id="IPR002035">
    <property type="entry name" value="VWF_A"/>
</dbReference>
<dbReference type="Pfam" id="PF13768">
    <property type="entry name" value="VWA_3"/>
    <property type="match status" value="1"/>
</dbReference>
<dbReference type="EMBL" id="CP072642">
    <property type="protein sequence ID" value="QUV93357.1"/>
    <property type="molecule type" value="Genomic_DNA"/>
</dbReference>
<protein>
    <submittedName>
        <fullName evidence="3">VWA domain-containing protein</fullName>
    </submittedName>
</protein>
<reference evidence="3 4" key="1">
    <citation type="submission" date="2021-03" db="EMBL/GenBank/DDBJ databases">
        <title>Genomic and phenotypic characterization of Chloracidobacterium isolates provides evidence for multiple species.</title>
        <authorList>
            <person name="Saini M.K."/>
            <person name="Costas A.M.G."/>
            <person name="Tank M."/>
            <person name="Bryant D.A."/>
        </authorList>
    </citation>
    <scope>NUCLEOTIDE SEQUENCE [LARGE SCALE GENOMIC DNA]</scope>
    <source>
        <strain evidence="3 4">N</strain>
    </source>
</reference>
<dbReference type="Gene3D" id="3.40.50.410">
    <property type="entry name" value="von Willebrand factor, type A domain"/>
    <property type="match status" value="1"/>
</dbReference>
<gene>
    <name evidence="3" type="ORF">J8C05_08220</name>
</gene>
<dbReference type="RefSeq" id="WP_211421746.1">
    <property type="nucleotide sequence ID" value="NZ_CP072642.1"/>
</dbReference>
<evidence type="ECO:0000313" key="3">
    <source>
        <dbReference type="EMBL" id="QUV93357.1"/>
    </source>
</evidence>
<dbReference type="Pfam" id="PF08487">
    <property type="entry name" value="VIT"/>
    <property type="match status" value="1"/>
</dbReference>
<proteinExistence type="predicted"/>
<dbReference type="SMART" id="SM00609">
    <property type="entry name" value="VIT"/>
    <property type="match status" value="1"/>
</dbReference>
<dbReference type="PROSITE" id="PS50234">
    <property type="entry name" value="VWFA"/>
    <property type="match status" value="1"/>
</dbReference>
<feature type="domain" description="VIT" evidence="2">
    <location>
        <begin position="41"/>
        <end position="173"/>
    </location>
</feature>
<dbReference type="Proteomes" id="UP000677668">
    <property type="component" value="Chromosome 1"/>
</dbReference>
<feature type="domain" description="VWFA" evidence="1">
    <location>
        <begin position="318"/>
        <end position="497"/>
    </location>
</feature>
<evidence type="ECO:0000313" key="4">
    <source>
        <dbReference type="Proteomes" id="UP000677668"/>
    </source>
</evidence>
<dbReference type="SMART" id="SM00327">
    <property type="entry name" value="VWA"/>
    <property type="match status" value="1"/>
</dbReference>
<sequence length="806" mass="88608">MLPHVCHLHWARLLGWVRWVLPALWLVIAGGGLPAAAQSGVVLPGDEARPDPTRIALDDMRVDIRVDQQFARVRIVQIYANRTSQPLEGKYIFRLPTSGAIADFAVWDGDVRIPGVMLELPRAQEVYAELKRQAIDPGLVTQEDEAGGATAFTVRLVPIPAYGTKRVELEYVEAVPVAGLRSFFSLPFKPSQYGQQVVGSLSIRVDITSGFPLVGFRQRDTAYPLQVTPMGVNRVVAEYQGAGVALTQDLAFDYGLDVSRTSASLIAYRSPEPLLAYDLRDPNRTKPDEDGYFEVSALFNERGQPVSDFGRTPAPPRSVVLMLDTSLSMNFEKLDRAYEACSLFLKSLRPEDRFNLVLFNDDVQAFSETPQTGTAENTARALDFIRRSYLSGGTDFAKALQRGLALAKALPGDERTLILITDGNPTLTTTRGNRLIRDFAEANAKGGAPVRVFAFGVGADANREFLSELARVSRGVSEFGRETDDLTFRLDAFFAKVGQRPVEGLKLRLSDPDNAYAVYPAEETTGYDGSRVSFIGRYRRPVAQVECTVSGTQAGRSVMATATGALPERDATHSHLPRLWAQERISALLRRMALDGEDEALVAEVIALSKKYNIVTPYTAFLAAPRALLRPRVIKPGDPVLRVRTDASIRSVVAVFPFGLVKPLTYLASEDVWETRFLAPKTMQDGRYRCRLVLTDARGQVFQEEKGFTIDSRPPQLQVTTKPTPARAGEDIEVLVAADADTRRIAARLAGGLPVPVRWDAQRKTNVGVLRLPPGLPAGRYVLLVTAEDFAHNVASREVPLDVMGN</sequence>
<accession>A0ABX8AXC7</accession>
<name>A0ABX8AXC7_9BACT</name>
<dbReference type="PANTHER" id="PTHR45737:SF6">
    <property type="entry name" value="VON WILLEBRAND FACTOR A DOMAIN-CONTAINING PROTEIN 5A"/>
    <property type="match status" value="1"/>
</dbReference>
<evidence type="ECO:0000259" key="1">
    <source>
        <dbReference type="PROSITE" id="PS50234"/>
    </source>
</evidence>
<organism evidence="3 4">
    <name type="scientific">Chloracidobacterium sp. N</name>
    <dbReference type="NCBI Taxonomy" id="2821540"/>
    <lineage>
        <taxon>Bacteria</taxon>
        <taxon>Pseudomonadati</taxon>
        <taxon>Acidobacteriota</taxon>
        <taxon>Terriglobia</taxon>
        <taxon>Terriglobales</taxon>
        <taxon>Acidobacteriaceae</taxon>
        <taxon>Chloracidobacterium</taxon>
        <taxon>Chloracidobacterium aggregatum</taxon>
    </lineage>
</organism>
<dbReference type="PANTHER" id="PTHR45737">
    <property type="entry name" value="VON WILLEBRAND FACTOR A DOMAIN-CONTAINING PROTEIN 5A"/>
    <property type="match status" value="1"/>
</dbReference>
<evidence type="ECO:0000259" key="2">
    <source>
        <dbReference type="PROSITE" id="PS51468"/>
    </source>
</evidence>
<dbReference type="InterPro" id="IPR036465">
    <property type="entry name" value="vWFA_dom_sf"/>
</dbReference>
<dbReference type="InterPro" id="IPR013694">
    <property type="entry name" value="VIT"/>
</dbReference>
<dbReference type="PROSITE" id="PS51468">
    <property type="entry name" value="VIT"/>
    <property type="match status" value="1"/>
</dbReference>